<proteinExistence type="predicted"/>
<dbReference type="EMBL" id="BKCJ010004883">
    <property type="protein sequence ID" value="GEU63642.1"/>
    <property type="molecule type" value="Genomic_DNA"/>
</dbReference>
<dbReference type="GO" id="GO:0004386">
    <property type="term" value="F:helicase activity"/>
    <property type="evidence" value="ECO:0007669"/>
    <property type="project" value="UniProtKB-KW"/>
</dbReference>
<gene>
    <name evidence="1" type="ORF">Tci_035620</name>
</gene>
<sequence length="245" mass="28459">MAETVIDTDGYAIYRRRDNKVTAQKAKFVYNNKHVVPYSMYLLLKYEAHINVEWCNRSKAIKYLFKCLNKGPDRATIVIQDNVKSGPNVASKQASFWALGPQLRDLFVTILLFCDVSRPLKLWEENHVALSRDILHKKRKVYKYPELQLTKEQLRNYCLVEIQELLNMHGKSLGEFQDLPQPDPRLLTNLDNRLIREALAFDMNKSQANFIQDHNRRTTIGMNDCPCSCFFRNCGIAPIGRQDCS</sequence>
<organism evidence="1">
    <name type="scientific">Tanacetum cinerariifolium</name>
    <name type="common">Dalmatian daisy</name>
    <name type="synonym">Chrysanthemum cinerariifolium</name>
    <dbReference type="NCBI Taxonomy" id="118510"/>
    <lineage>
        <taxon>Eukaryota</taxon>
        <taxon>Viridiplantae</taxon>
        <taxon>Streptophyta</taxon>
        <taxon>Embryophyta</taxon>
        <taxon>Tracheophyta</taxon>
        <taxon>Spermatophyta</taxon>
        <taxon>Magnoliopsida</taxon>
        <taxon>eudicotyledons</taxon>
        <taxon>Gunneridae</taxon>
        <taxon>Pentapetalae</taxon>
        <taxon>asterids</taxon>
        <taxon>campanulids</taxon>
        <taxon>Asterales</taxon>
        <taxon>Asteraceae</taxon>
        <taxon>Asteroideae</taxon>
        <taxon>Anthemideae</taxon>
        <taxon>Anthemidinae</taxon>
        <taxon>Tanacetum</taxon>
    </lineage>
</organism>
<accession>A0A6L2LT67</accession>
<comment type="caution">
    <text evidence="1">The sequence shown here is derived from an EMBL/GenBank/DDBJ whole genome shotgun (WGS) entry which is preliminary data.</text>
</comment>
<keyword evidence="1" id="KW-0547">Nucleotide-binding</keyword>
<reference evidence="1" key="1">
    <citation type="journal article" date="2019" name="Sci. Rep.">
        <title>Draft genome of Tanacetum cinerariifolium, the natural source of mosquito coil.</title>
        <authorList>
            <person name="Yamashiro T."/>
            <person name="Shiraishi A."/>
            <person name="Satake H."/>
            <person name="Nakayama K."/>
        </authorList>
    </citation>
    <scope>NUCLEOTIDE SEQUENCE</scope>
</reference>
<keyword evidence="1" id="KW-0067">ATP-binding</keyword>
<dbReference type="PANTHER" id="PTHR10492:SF90">
    <property type="entry name" value="ATP-DEPENDENT DNA HELICASE"/>
    <property type="match status" value="1"/>
</dbReference>
<dbReference type="PANTHER" id="PTHR10492">
    <property type="match status" value="1"/>
</dbReference>
<dbReference type="AlphaFoldDB" id="A0A6L2LT67"/>
<evidence type="ECO:0000313" key="1">
    <source>
        <dbReference type="EMBL" id="GEU63642.1"/>
    </source>
</evidence>
<keyword evidence="1" id="KW-0378">Hydrolase</keyword>
<protein>
    <submittedName>
        <fullName evidence="1">ATP-dependent DNA helicase PIF2</fullName>
    </submittedName>
</protein>
<name>A0A6L2LT67_TANCI</name>
<keyword evidence="1" id="KW-0347">Helicase</keyword>